<evidence type="ECO:0000313" key="3">
    <source>
        <dbReference type="Ensembl" id="ENSGACP00000057820.1"/>
    </source>
</evidence>
<dbReference type="InterPro" id="IPR046359">
    <property type="entry name" value="Aftin-like"/>
</dbReference>
<feature type="domain" description="Aftiphilin clathrin-binding box" evidence="2">
    <location>
        <begin position="478"/>
        <end position="519"/>
    </location>
</feature>
<dbReference type="GeneTree" id="ENSGT00940000177700"/>
<reference evidence="3" key="2">
    <citation type="submission" date="2025-08" db="UniProtKB">
        <authorList>
            <consortium name="Ensembl"/>
        </authorList>
    </citation>
    <scope>IDENTIFICATION</scope>
</reference>
<dbReference type="GO" id="GO:0030121">
    <property type="term" value="C:AP-1 adaptor complex"/>
    <property type="evidence" value="ECO:0007669"/>
    <property type="project" value="TreeGrafter"/>
</dbReference>
<dbReference type="Pfam" id="PF15045">
    <property type="entry name" value="Clathrin_bdg"/>
    <property type="match status" value="1"/>
</dbReference>
<dbReference type="InterPro" id="IPR029205">
    <property type="entry name" value="Clathrin-bd"/>
</dbReference>
<feature type="region of interest" description="Disordered" evidence="1">
    <location>
        <begin position="327"/>
        <end position="407"/>
    </location>
</feature>
<feature type="region of interest" description="Disordered" evidence="1">
    <location>
        <begin position="1"/>
        <end position="84"/>
    </location>
</feature>
<sequence length="685" mass="73501">MEPDAAPLHSSSPPPPNDAGEEEAGSPEQDEEFGGFSVVVSCSHPVYADPTDSPSTLRQPCATSKPAARQPNGGLNLPVEQSQPRCSVERRDCNAAPRVHLTNGFFGGDPGSGTHPAPAVGGCSPREETGFADFTVFAEQAAHPWCCGFSPAGGKERWDVRVRRSTSGAAHAIGGPVCTKVEHCERRGAALDGAPQEAAAVDFPLEELHPALWDGRDSFSSSHSAEMDGGRETSISALPRTLGVYASASEDVASVSDDLSFECPSADLEPNVSSLFCQEDQTDWDQTDDDGDELEDYGRCDLPDSMAPLRQSEAVSGFHHCDTSATQETCATSKPSPPSDRGSEHRGDAGCLRPGNLPLSDSFADFCSAPTREDGEGSWAEFKDQRPLEENPGTRSREPGSILQDGEGGCGRNSCQASLSCRIQQLLLASFPEVEVPAVEGEEEVLALCALLHAQLLPEEEEMKKIPEFCPTYQWTRRRVWRPHQDLHDAVGLRFQWGGSHTHRTLLRCLDVETRNIGLLEPTKDCPGPAGGSSPAPPEPSTDPTQEDLPPTQLAWSSRGLSSSLDDRSALNLECFGPEEESTSSNSSRSDSPPPGVDRELHELTVGKLESGGQTHDTLDSLDRLMSATSTSVRTRRSSVMRPSSSSPRCRACPSCRPRCSCSQASSFPRMLPAQTSRPGSIRVK</sequence>
<dbReference type="PANTHER" id="PTHR16156:SF7">
    <property type="entry name" value="CLATHRIN BINDING BOX OF AFTIPHILIN CONTAINING 1"/>
    <property type="match status" value="1"/>
</dbReference>
<feature type="compositionally biased region" description="Acidic residues" evidence="1">
    <location>
        <begin position="282"/>
        <end position="295"/>
    </location>
</feature>
<feature type="region of interest" description="Disordered" evidence="1">
    <location>
        <begin position="520"/>
        <end position="563"/>
    </location>
</feature>
<feature type="region of interest" description="Disordered" evidence="1">
    <location>
        <begin position="282"/>
        <end position="305"/>
    </location>
</feature>
<evidence type="ECO:0000313" key="4">
    <source>
        <dbReference type="Proteomes" id="UP000007635"/>
    </source>
</evidence>
<feature type="region of interest" description="Disordered" evidence="1">
    <location>
        <begin position="663"/>
        <end position="685"/>
    </location>
</feature>
<feature type="compositionally biased region" description="Polar residues" evidence="1">
    <location>
        <begin position="52"/>
        <end position="62"/>
    </location>
</feature>
<feature type="compositionally biased region" description="Acidic residues" evidence="1">
    <location>
        <begin position="19"/>
        <end position="33"/>
    </location>
</feature>
<evidence type="ECO:0000256" key="1">
    <source>
        <dbReference type="SAM" id="MobiDB-lite"/>
    </source>
</evidence>
<accession>A0AAQ4R3X5</accession>
<feature type="region of interest" description="Disordered" evidence="1">
    <location>
        <begin position="577"/>
        <end position="648"/>
    </location>
</feature>
<dbReference type="PANTHER" id="PTHR16156">
    <property type="entry name" value="AFTIPHILIN A-RELATED"/>
    <property type="match status" value="1"/>
</dbReference>
<dbReference type="AlphaFoldDB" id="A0AAQ4R3X5"/>
<keyword evidence="4" id="KW-1185">Reference proteome</keyword>
<proteinExistence type="predicted"/>
<reference evidence="3 4" key="1">
    <citation type="journal article" date="2021" name="G3 (Bethesda)">
        <title>Improved contiguity of the threespine stickleback genome using long-read sequencing.</title>
        <authorList>
            <person name="Nath S."/>
            <person name="Shaw D.E."/>
            <person name="White M.A."/>
        </authorList>
    </citation>
    <scope>NUCLEOTIDE SEQUENCE [LARGE SCALE GENOMIC DNA]</scope>
    <source>
        <strain evidence="3 4">Lake Benthic</strain>
    </source>
</reference>
<reference evidence="3" key="3">
    <citation type="submission" date="2025-09" db="UniProtKB">
        <authorList>
            <consortium name="Ensembl"/>
        </authorList>
    </citation>
    <scope>IDENTIFICATION</scope>
</reference>
<dbReference type="Ensembl" id="ENSGACT00000058992.1">
    <property type="protein sequence ID" value="ENSGACP00000057820.1"/>
    <property type="gene ID" value="ENSGACG00000024193.1"/>
</dbReference>
<evidence type="ECO:0000259" key="2">
    <source>
        <dbReference type="Pfam" id="PF15045"/>
    </source>
</evidence>
<protein>
    <recommendedName>
        <fullName evidence="2">Aftiphilin clathrin-binding box domain-containing protein</fullName>
    </recommendedName>
</protein>
<dbReference type="GO" id="GO:0030276">
    <property type="term" value="F:clathrin binding"/>
    <property type="evidence" value="ECO:0007669"/>
    <property type="project" value="InterPro"/>
</dbReference>
<organism evidence="3 4">
    <name type="scientific">Gasterosteus aculeatus aculeatus</name>
    <name type="common">three-spined stickleback</name>
    <dbReference type="NCBI Taxonomy" id="481459"/>
    <lineage>
        <taxon>Eukaryota</taxon>
        <taxon>Metazoa</taxon>
        <taxon>Chordata</taxon>
        <taxon>Craniata</taxon>
        <taxon>Vertebrata</taxon>
        <taxon>Euteleostomi</taxon>
        <taxon>Actinopterygii</taxon>
        <taxon>Neopterygii</taxon>
        <taxon>Teleostei</taxon>
        <taxon>Neoteleostei</taxon>
        <taxon>Acanthomorphata</taxon>
        <taxon>Eupercaria</taxon>
        <taxon>Perciformes</taxon>
        <taxon>Cottioidei</taxon>
        <taxon>Gasterosteales</taxon>
        <taxon>Gasterosteidae</taxon>
        <taxon>Gasterosteus</taxon>
    </lineage>
</organism>
<dbReference type="GO" id="GO:0032588">
    <property type="term" value="C:trans-Golgi network membrane"/>
    <property type="evidence" value="ECO:0007669"/>
    <property type="project" value="InterPro"/>
</dbReference>
<dbReference type="Proteomes" id="UP000007635">
    <property type="component" value="Unassembled WGS sequence"/>
</dbReference>
<name>A0AAQ4R3X5_GASAC</name>
<feature type="compositionally biased region" description="Basic and acidic residues" evidence="1">
    <location>
        <begin position="371"/>
        <end position="389"/>
    </location>
</feature>